<dbReference type="Ensembl" id="ENSOKIT00005090896.1">
    <property type="protein sequence ID" value="ENSOKIP00005085059.1"/>
    <property type="gene ID" value="ENSOKIG00005036989.1"/>
</dbReference>
<keyword evidence="7 10" id="KW-1133">Transmembrane helix</keyword>
<keyword evidence="5 10" id="KW-0812">Transmembrane</keyword>
<dbReference type="GO" id="GO:0045277">
    <property type="term" value="C:respiratory chain complex IV"/>
    <property type="evidence" value="ECO:0007669"/>
    <property type="project" value="InterPro"/>
</dbReference>
<comment type="function">
    <text evidence="10">Component of the cytochrome c oxidase, the last enzyme in the mitochondrial electron transport chain which drives oxidative phosphorylation.</text>
</comment>
<reference evidence="11" key="2">
    <citation type="submission" date="2025-09" db="UniProtKB">
        <authorList>
            <consortium name="Ensembl"/>
        </authorList>
    </citation>
    <scope>IDENTIFICATION</scope>
</reference>
<evidence type="ECO:0000256" key="8">
    <source>
        <dbReference type="ARBA" id="ARBA00023128"/>
    </source>
</evidence>
<dbReference type="SUPFAM" id="SSF81406">
    <property type="entry name" value="Mitochondrial cytochrome c oxidase subunit IV"/>
    <property type="match status" value="1"/>
</dbReference>
<evidence type="ECO:0000256" key="7">
    <source>
        <dbReference type="ARBA" id="ARBA00022989"/>
    </source>
</evidence>
<dbReference type="GO" id="GO:0006123">
    <property type="term" value="P:mitochondrial electron transport, cytochrome c to oxygen"/>
    <property type="evidence" value="ECO:0007669"/>
    <property type="project" value="InterPro"/>
</dbReference>
<evidence type="ECO:0000256" key="1">
    <source>
        <dbReference type="ARBA" id="ARBA00004434"/>
    </source>
</evidence>
<name>A0A8C7JBG8_ONCKI</name>
<proteinExistence type="inferred from homology"/>
<reference evidence="11" key="1">
    <citation type="submission" date="2025-08" db="UniProtKB">
        <authorList>
            <consortium name="Ensembl"/>
        </authorList>
    </citation>
    <scope>IDENTIFICATION</scope>
</reference>
<dbReference type="FunFam" id="1.10.442.10:FF:000001">
    <property type="entry name" value="Cytochrome c oxidase subunit 4 isoform 1"/>
    <property type="match status" value="1"/>
</dbReference>
<dbReference type="CDD" id="cd00922">
    <property type="entry name" value="Cyt_c_Oxidase_IV"/>
    <property type="match status" value="1"/>
</dbReference>
<dbReference type="PRINTS" id="PR01873">
    <property type="entry name" value="CYTCOXIDASE4"/>
</dbReference>
<organism evidence="11 12">
    <name type="scientific">Oncorhynchus kisutch</name>
    <name type="common">Coho salmon</name>
    <name type="synonym">Salmo kisutch</name>
    <dbReference type="NCBI Taxonomy" id="8019"/>
    <lineage>
        <taxon>Eukaryota</taxon>
        <taxon>Metazoa</taxon>
        <taxon>Chordata</taxon>
        <taxon>Craniata</taxon>
        <taxon>Vertebrata</taxon>
        <taxon>Euteleostomi</taxon>
        <taxon>Actinopterygii</taxon>
        <taxon>Neopterygii</taxon>
        <taxon>Teleostei</taxon>
        <taxon>Protacanthopterygii</taxon>
        <taxon>Salmoniformes</taxon>
        <taxon>Salmonidae</taxon>
        <taxon>Salmoninae</taxon>
        <taxon>Oncorhynchus</taxon>
    </lineage>
</organism>
<dbReference type="InterPro" id="IPR013288">
    <property type="entry name" value="Cyt_c_oxidase_su4"/>
</dbReference>
<comment type="pathway">
    <text evidence="2 10">Energy metabolism; oxidative phosphorylation.</text>
</comment>
<keyword evidence="6 10" id="KW-0999">Mitochondrion inner membrane</keyword>
<evidence type="ECO:0000256" key="9">
    <source>
        <dbReference type="ARBA" id="ARBA00023136"/>
    </source>
</evidence>
<keyword evidence="9 10" id="KW-0472">Membrane</keyword>
<evidence type="ECO:0000313" key="12">
    <source>
        <dbReference type="Proteomes" id="UP000694557"/>
    </source>
</evidence>
<evidence type="ECO:0000256" key="2">
    <source>
        <dbReference type="ARBA" id="ARBA00004673"/>
    </source>
</evidence>
<dbReference type="PANTHER" id="PTHR10707">
    <property type="entry name" value="CYTOCHROME C OXIDASE SUBUNIT IV"/>
    <property type="match status" value="1"/>
</dbReference>
<evidence type="ECO:0000256" key="10">
    <source>
        <dbReference type="RuleBase" id="RU367145"/>
    </source>
</evidence>
<dbReference type="UniPathway" id="UPA00705"/>
<protein>
    <recommendedName>
        <fullName evidence="10">Cytochrome c oxidase subunit 4</fullName>
    </recommendedName>
</protein>
<accession>A0A8C7JBG8</accession>
<dbReference type="Gene3D" id="1.10.442.10">
    <property type="entry name" value="Cytochrome c oxidase subunit IV"/>
    <property type="match status" value="1"/>
</dbReference>
<dbReference type="InterPro" id="IPR036639">
    <property type="entry name" value="Cyt_c_oxidase_su4_sf"/>
</dbReference>
<dbReference type="AlphaFoldDB" id="A0A8C7JBG8"/>
<dbReference type="Pfam" id="PF02936">
    <property type="entry name" value="COX4"/>
    <property type="match status" value="1"/>
</dbReference>
<sequence length="253" mass="28649">MLSQIIYWFSLSKLSHTPSLTLALPFSHQEPKLRHSNSAPKQAIAEEWVNFFCPYCFSSRSTLSGQMSGRAADEKTTVNALTLLTLPLTHNQPSRTCGHIVRDDPVPAAASPNQAMNSSSFEMDDSFPSGKLTMLHLTAGRVGGLFSRRAVVGLTNSGARMSSHHVYRLKFNHTYPEMKKPSHEWKTVIGGMFIFFGITGLVVFWQGHYVYPPQPHTFGEEWQAKQIQRMLDMRVNPIEGFSAKWDYKNKQWK</sequence>
<keyword evidence="8 10" id="KW-0496">Mitochondrion</keyword>
<evidence type="ECO:0000256" key="4">
    <source>
        <dbReference type="ARBA" id="ARBA00011485"/>
    </source>
</evidence>
<evidence type="ECO:0000313" key="11">
    <source>
        <dbReference type="Ensembl" id="ENSOKIP00005085059.1"/>
    </source>
</evidence>
<evidence type="ECO:0000256" key="5">
    <source>
        <dbReference type="ARBA" id="ARBA00022692"/>
    </source>
</evidence>
<keyword evidence="12" id="KW-1185">Reference proteome</keyword>
<comment type="subcellular location">
    <subcellularLocation>
        <location evidence="1 10">Mitochondrion inner membrane</location>
        <topology evidence="1 10">Single-pass membrane protein</topology>
    </subcellularLocation>
</comment>
<evidence type="ECO:0000256" key="3">
    <source>
        <dbReference type="ARBA" id="ARBA00008135"/>
    </source>
</evidence>
<dbReference type="InterPro" id="IPR004203">
    <property type="entry name" value="Cyt_c_oxidase_su4_fam"/>
</dbReference>
<comment type="subunit">
    <text evidence="4">Component of the cytochrome c oxidase (complex IV, CIV), a multisubunit enzyme composed of 14 subunits. The complex is composed of a catalytic core of 3 subunits MT-CO1, MT-CO2 and MT-CO3, encoded in the mitochondrial DNA, and 11 supernumerary subunits COX4I, COX5A, COX5B, COX6A, COX6B, COX6C, COX7A, COX7B, COX7C, COX8 and NDUFA4, which are encoded in the nuclear genome. The complex exists as a monomer or a dimer and forms supercomplexes (SCs) in the inner mitochondrial membrane with NADH-ubiquinone oxidoreductase (complex I, CI) and ubiquinol-cytochrome c oxidoreductase (cytochrome b-c1 complex, complex III, CIII), resulting in different assemblies (supercomplex SCI(1)III(2)IV(1) and megacomplex MCI(2)III(2)IV(2)).</text>
</comment>
<dbReference type="GO" id="GO:0005743">
    <property type="term" value="C:mitochondrial inner membrane"/>
    <property type="evidence" value="ECO:0007669"/>
    <property type="project" value="UniProtKB-SubCell"/>
</dbReference>
<evidence type="ECO:0000256" key="6">
    <source>
        <dbReference type="ARBA" id="ARBA00022792"/>
    </source>
</evidence>
<dbReference type="Proteomes" id="UP000694557">
    <property type="component" value="Unassembled WGS sequence"/>
</dbReference>
<comment type="similarity">
    <text evidence="3 10">Belongs to the cytochrome c oxidase IV family.</text>
</comment>
<gene>
    <name evidence="11" type="primary">LOC109869225</name>
</gene>
<feature type="transmembrane region" description="Helical" evidence="10">
    <location>
        <begin position="188"/>
        <end position="207"/>
    </location>
</feature>
<dbReference type="GeneTree" id="ENSGT00390000002407"/>
<dbReference type="PANTHER" id="PTHR10707:SF15">
    <property type="entry name" value="CYTOCHROME C OXIDASE SUBUNIT 4"/>
    <property type="match status" value="1"/>
</dbReference>